<dbReference type="EMBL" id="FOSW01000001">
    <property type="protein sequence ID" value="SFK42850.1"/>
    <property type="molecule type" value="Genomic_DNA"/>
</dbReference>
<dbReference type="InParanoid" id="A0A1I3ZG16"/>
<dbReference type="RefSeq" id="WP_091320856.1">
    <property type="nucleotide sequence ID" value="NZ_FOSW01000001.1"/>
</dbReference>
<proteinExistence type="predicted"/>
<dbReference type="SUPFAM" id="SSF47413">
    <property type="entry name" value="lambda repressor-like DNA-binding domains"/>
    <property type="match status" value="1"/>
</dbReference>
<reference evidence="2 3" key="1">
    <citation type="submission" date="2016-10" db="EMBL/GenBank/DDBJ databases">
        <authorList>
            <person name="de Groot N.N."/>
        </authorList>
    </citation>
    <scope>NUCLEOTIDE SEQUENCE [LARGE SCALE GENOMIC DNA]</scope>
    <source>
        <strain evidence="2 3">DSM 45317</strain>
    </source>
</reference>
<dbReference type="PROSITE" id="PS50943">
    <property type="entry name" value="HTH_CROC1"/>
    <property type="match status" value="1"/>
</dbReference>
<dbReference type="OrthoDB" id="129597at2"/>
<dbReference type="GO" id="GO:0003677">
    <property type="term" value="F:DNA binding"/>
    <property type="evidence" value="ECO:0007669"/>
    <property type="project" value="InterPro"/>
</dbReference>
<keyword evidence="3" id="KW-1185">Reference proteome</keyword>
<dbReference type="Gene3D" id="1.10.260.40">
    <property type="entry name" value="lambda repressor-like DNA-binding domains"/>
    <property type="match status" value="1"/>
</dbReference>
<accession>A0A1I3ZG16</accession>
<gene>
    <name evidence="2" type="ORF">SAMN04488085_101522</name>
</gene>
<dbReference type="InterPro" id="IPR001387">
    <property type="entry name" value="Cro/C1-type_HTH"/>
</dbReference>
<name>A0A1I3ZG16_9ACTN</name>
<dbReference type="InterPro" id="IPR010982">
    <property type="entry name" value="Lambda_DNA-bd_dom_sf"/>
</dbReference>
<dbReference type="Proteomes" id="UP000199152">
    <property type="component" value="Unassembled WGS sequence"/>
</dbReference>
<sequence length="88" mass="9831">MSPSSRRTNFPGLQGLAERRRALIDELVRARRESELSQTEIAARMGTSQSAVARLESGELDARLSTLERYAAALGRTVDWRVRPSEES</sequence>
<evidence type="ECO:0000313" key="2">
    <source>
        <dbReference type="EMBL" id="SFK42850.1"/>
    </source>
</evidence>
<dbReference type="Pfam" id="PF01381">
    <property type="entry name" value="HTH_3"/>
    <property type="match status" value="1"/>
</dbReference>
<dbReference type="CDD" id="cd00093">
    <property type="entry name" value="HTH_XRE"/>
    <property type="match status" value="1"/>
</dbReference>
<dbReference type="AlphaFoldDB" id="A0A1I3ZG16"/>
<dbReference type="SMART" id="SM00530">
    <property type="entry name" value="HTH_XRE"/>
    <property type="match status" value="1"/>
</dbReference>
<organism evidence="2 3">
    <name type="scientific">Geodermatophilus ruber</name>
    <dbReference type="NCBI Taxonomy" id="504800"/>
    <lineage>
        <taxon>Bacteria</taxon>
        <taxon>Bacillati</taxon>
        <taxon>Actinomycetota</taxon>
        <taxon>Actinomycetes</taxon>
        <taxon>Geodermatophilales</taxon>
        <taxon>Geodermatophilaceae</taxon>
        <taxon>Geodermatophilus</taxon>
    </lineage>
</organism>
<protein>
    <submittedName>
        <fullName evidence="2">Helix-turn-helix</fullName>
    </submittedName>
</protein>
<evidence type="ECO:0000259" key="1">
    <source>
        <dbReference type="PROSITE" id="PS50943"/>
    </source>
</evidence>
<evidence type="ECO:0000313" key="3">
    <source>
        <dbReference type="Proteomes" id="UP000199152"/>
    </source>
</evidence>
<dbReference type="STRING" id="504800.SAMN04488085_101522"/>
<feature type="domain" description="HTH cro/C1-type" evidence="1">
    <location>
        <begin position="27"/>
        <end position="81"/>
    </location>
</feature>